<dbReference type="KEGG" id="ams:AMIS_15390"/>
<keyword evidence="4" id="KW-1185">Reference proteome</keyword>
<evidence type="ECO:0000256" key="1">
    <source>
        <dbReference type="SAM" id="MobiDB-lite"/>
    </source>
</evidence>
<dbReference type="STRING" id="512565.AMIS_15390"/>
<dbReference type="HOGENOM" id="CLU_092375_0_0_11"/>
<protein>
    <recommendedName>
        <fullName evidence="5">DUF2567 domain-containing protein</fullName>
    </recommendedName>
</protein>
<dbReference type="AlphaFoldDB" id="I0H172"/>
<keyword evidence="2" id="KW-0472">Membrane</keyword>
<feature type="transmembrane region" description="Helical" evidence="2">
    <location>
        <begin position="67"/>
        <end position="87"/>
    </location>
</feature>
<keyword evidence="2" id="KW-0812">Transmembrane</keyword>
<name>I0H172_ACTM4</name>
<dbReference type="eggNOG" id="ENOG5033AGQ">
    <property type="taxonomic scope" value="Bacteria"/>
</dbReference>
<dbReference type="EMBL" id="AP012319">
    <property type="protein sequence ID" value="BAL86759.1"/>
    <property type="molecule type" value="Genomic_DNA"/>
</dbReference>
<evidence type="ECO:0000256" key="2">
    <source>
        <dbReference type="SAM" id="Phobius"/>
    </source>
</evidence>
<gene>
    <name evidence="3" type="ordered locus">AMIS_15390</name>
</gene>
<keyword evidence="2" id="KW-1133">Transmembrane helix</keyword>
<feature type="transmembrane region" description="Helical" evidence="2">
    <location>
        <begin position="12"/>
        <end position="37"/>
    </location>
</feature>
<reference evidence="3 4" key="1">
    <citation type="submission" date="2012-02" db="EMBL/GenBank/DDBJ databases">
        <title>Complete genome sequence of Actinoplanes missouriensis 431 (= NBRC 102363).</title>
        <authorList>
            <person name="Ohnishi Y."/>
            <person name="Ishikawa J."/>
            <person name="Sekine M."/>
            <person name="Hosoyama A."/>
            <person name="Harada T."/>
            <person name="Narita H."/>
            <person name="Hata T."/>
            <person name="Konno Y."/>
            <person name="Tutikane K."/>
            <person name="Fujita N."/>
            <person name="Horinouchi S."/>
            <person name="Hayakawa M."/>
        </authorList>
    </citation>
    <scope>NUCLEOTIDE SEQUENCE [LARGE SCALE GENOMIC DNA]</scope>
    <source>
        <strain evidence="4">ATCC 14538 / DSM 43046 / CBS 188.64 / JCM 3121 / NBRC 102363 / NCIMB 12654 / NRRL B-3342 / UNCC 431</strain>
    </source>
</reference>
<evidence type="ECO:0000313" key="4">
    <source>
        <dbReference type="Proteomes" id="UP000007882"/>
    </source>
</evidence>
<proteinExistence type="predicted"/>
<sequence>MQRGSRRPVRRTLTVTVVTFAVIAALGAPLGLLWAWLAPGVPVIDAGDNGIVVNDPSPEQYIAADGWFTLLGLAFGVLAALGAWLVLRRDRGPFLLLAVTAGTFVAGYGVAPRIGEMIGRDAYEQWRATAAQGASYLSPPEVHSLGPTLVPAFAAAIVLTLLAGWSNDPDLDQPGAQPGYGPNHPPYSVGAGGPSEVGERDRDGADPRQ</sequence>
<dbReference type="Proteomes" id="UP000007882">
    <property type="component" value="Chromosome"/>
</dbReference>
<feature type="compositionally biased region" description="Basic and acidic residues" evidence="1">
    <location>
        <begin position="197"/>
        <end position="209"/>
    </location>
</feature>
<evidence type="ECO:0000313" key="3">
    <source>
        <dbReference type="EMBL" id="BAL86759.1"/>
    </source>
</evidence>
<organism evidence="3 4">
    <name type="scientific">Actinoplanes missouriensis (strain ATCC 14538 / DSM 43046 / CBS 188.64 / JCM 3121 / NBRC 102363 / NCIMB 12654 / NRRL B-3342 / UNCC 431)</name>
    <dbReference type="NCBI Taxonomy" id="512565"/>
    <lineage>
        <taxon>Bacteria</taxon>
        <taxon>Bacillati</taxon>
        <taxon>Actinomycetota</taxon>
        <taxon>Actinomycetes</taxon>
        <taxon>Micromonosporales</taxon>
        <taxon>Micromonosporaceae</taxon>
        <taxon>Actinoplanes</taxon>
    </lineage>
</organism>
<feature type="transmembrane region" description="Helical" evidence="2">
    <location>
        <begin position="94"/>
        <end position="111"/>
    </location>
</feature>
<feature type="region of interest" description="Disordered" evidence="1">
    <location>
        <begin position="170"/>
        <end position="209"/>
    </location>
</feature>
<evidence type="ECO:0008006" key="5">
    <source>
        <dbReference type="Google" id="ProtNLM"/>
    </source>
</evidence>
<accession>I0H172</accession>